<dbReference type="InterPro" id="IPR050708">
    <property type="entry name" value="T6SS_VgrG/RHS"/>
</dbReference>
<dbReference type="PANTHER" id="PTHR32305:SF15">
    <property type="entry name" value="PROTEIN RHSA-RELATED"/>
    <property type="match status" value="1"/>
</dbReference>
<evidence type="ECO:0000313" key="1">
    <source>
        <dbReference type="EMBL" id="MCP3429779.1"/>
    </source>
</evidence>
<feature type="non-terminal residue" evidence="1">
    <location>
        <position position="1"/>
    </location>
</feature>
<gene>
    <name evidence="1" type="ORF">NLF92_12625</name>
</gene>
<feature type="non-terminal residue" evidence="1">
    <location>
        <position position="451"/>
    </location>
</feature>
<sequence>DAMGHRYDFTYDSLGRMVRRYSPSEGTSCWQYGSTSHRNIHASGKLLSKSLYTSRNITCSDTRYTPSSQESYVYDDLGRVSGITRLIHGQTFSESMTYNNLSQVSEITYPTGTEAFTVTHEYDDVGDLRYVRHQSTNTLLWQANAFNRRGLLAKATFGNNTTTDYGYTTEGFHKASATKRNNMLLHGSIVTLDDAGNVTQRESEYRASNGLIDSFTETYAYDALNRLTSRGFAQDKRGYTPSHFSTSVTYRYDNAGNMTYKSDVGTYHYDSTKPNRLVKVTNYRGQQIKAFIYDNNGNVTAETNLRGFRYTAFDKPYRITHRSGAVVDMSYNIDRNMIFKRDSRKVSGTQTTTEHYYAGGYEKIVQTQGRSRGLVEHKYHLMGGNIVITHRSNGTKDTHYLHKDTQGSVSLITNESGSVIAQYIYDPFGKQTTLSTHSLFAQAIYHAPSHQ</sequence>
<reference evidence="1" key="1">
    <citation type="submission" date="2022-07" db="EMBL/GenBank/DDBJ databases">
        <title>Characterization of the Novel Bacterium Alteromonas immobilis LMIT006 and Alteromonas gregis LMIT007.</title>
        <authorList>
            <person name="Lin X."/>
        </authorList>
    </citation>
    <scope>NUCLEOTIDE SEQUENCE</scope>
    <source>
        <strain evidence="1">LMIT007</strain>
    </source>
</reference>
<keyword evidence="2" id="KW-1185">Reference proteome</keyword>
<evidence type="ECO:0000313" key="2">
    <source>
        <dbReference type="Proteomes" id="UP001165413"/>
    </source>
</evidence>
<evidence type="ECO:0008006" key="3">
    <source>
        <dbReference type="Google" id="ProtNLM"/>
    </source>
</evidence>
<dbReference type="Proteomes" id="UP001165413">
    <property type="component" value="Unassembled WGS sequence"/>
</dbReference>
<dbReference type="PANTHER" id="PTHR32305">
    <property type="match status" value="1"/>
</dbReference>
<comment type="caution">
    <text evidence="1">The sequence shown here is derived from an EMBL/GenBank/DDBJ whole genome shotgun (WGS) entry which is preliminary data.</text>
</comment>
<dbReference type="RefSeq" id="WP_254102539.1">
    <property type="nucleotide sequence ID" value="NZ_JANATA010000048.1"/>
</dbReference>
<name>A0AA41X728_9ALTE</name>
<accession>A0AA41X728</accession>
<dbReference type="Gene3D" id="2.180.10.10">
    <property type="entry name" value="RHS repeat-associated core"/>
    <property type="match status" value="1"/>
</dbReference>
<dbReference type="EMBL" id="JANATA010000048">
    <property type="protein sequence ID" value="MCP3429779.1"/>
    <property type="molecule type" value="Genomic_DNA"/>
</dbReference>
<dbReference type="AlphaFoldDB" id="A0AA41X728"/>
<protein>
    <recommendedName>
        <fullName evidence="3">RHS repeat protein</fullName>
    </recommendedName>
</protein>
<proteinExistence type="predicted"/>
<organism evidence="1 2">
    <name type="scientific">Opacimonas viscosa</name>
    <dbReference type="NCBI Taxonomy" id="2961944"/>
    <lineage>
        <taxon>Bacteria</taxon>
        <taxon>Pseudomonadati</taxon>
        <taxon>Pseudomonadota</taxon>
        <taxon>Gammaproteobacteria</taxon>
        <taxon>Alteromonadales</taxon>
        <taxon>Alteromonadaceae</taxon>
        <taxon>Opacimonas</taxon>
    </lineage>
</organism>